<dbReference type="InterPro" id="IPR011990">
    <property type="entry name" value="TPR-like_helical_dom_sf"/>
</dbReference>
<evidence type="ECO:0000313" key="2">
    <source>
        <dbReference type="EMBL" id="MBA0083816.1"/>
    </source>
</evidence>
<dbReference type="SUPFAM" id="SSF48452">
    <property type="entry name" value="TPR-like"/>
    <property type="match status" value="1"/>
</dbReference>
<dbReference type="Proteomes" id="UP000567293">
    <property type="component" value="Unassembled WGS sequence"/>
</dbReference>
<proteinExistence type="predicted"/>
<dbReference type="PROSITE" id="PS50005">
    <property type="entry name" value="TPR"/>
    <property type="match status" value="1"/>
</dbReference>
<keyword evidence="1" id="KW-0802">TPR repeat</keyword>
<feature type="repeat" description="TPR" evidence="1">
    <location>
        <begin position="115"/>
        <end position="148"/>
    </location>
</feature>
<keyword evidence="3" id="KW-1185">Reference proteome</keyword>
<evidence type="ECO:0008006" key="4">
    <source>
        <dbReference type="Google" id="ProtNLM"/>
    </source>
</evidence>
<organism evidence="2 3">
    <name type="scientific">Candidatus Acidiferrum panamense</name>
    <dbReference type="NCBI Taxonomy" id="2741543"/>
    <lineage>
        <taxon>Bacteria</taxon>
        <taxon>Pseudomonadati</taxon>
        <taxon>Acidobacteriota</taxon>
        <taxon>Terriglobia</taxon>
        <taxon>Candidatus Acidiferrales</taxon>
        <taxon>Candidatus Acidiferrum</taxon>
    </lineage>
</organism>
<reference evidence="2" key="1">
    <citation type="submission" date="2020-06" db="EMBL/GenBank/DDBJ databases">
        <title>Legume-microbial interactions unlock mineral nutrients during tropical forest succession.</title>
        <authorList>
            <person name="Epihov D.Z."/>
        </authorList>
    </citation>
    <scope>NUCLEOTIDE SEQUENCE [LARGE SCALE GENOMIC DNA]</scope>
    <source>
        <strain evidence="2">Pan2503</strain>
    </source>
</reference>
<name>A0A7V8NM22_9BACT</name>
<protein>
    <recommendedName>
        <fullName evidence="4">Tetratricopeptide repeat protein</fullName>
    </recommendedName>
</protein>
<dbReference type="InterPro" id="IPR019734">
    <property type="entry name" value="TPR_rpt"/>
</dbReference>
<evidence type="ECO:0000256" key="1">
    <source>
        <dbReference type="PROSITE-ProRule" id="PRU00339"/>
    </source>
</evidence>
<dbReference type="AlphaFoldDB" id="A0A7V8NM22"/>
<gene>
    <name evidence="2" type="ORF">HRJ53_02370</name>
</gene>
<feature type="non-terminal residue" evidence="2">
    <location>
        <position position="227"/>
    </location>
</feature>
<dbReference type="EMBL" id="JACDQQ010000243">
    <property type="protein sequence ID" value="MBA0083816.1"/>
    <property type="molecule type" value="Genomic_DNA"/>
</dbReference>
<comment type="caution">
    <text evidence="2">The sequence shown here is derived from an EMBL/GenBank/DDBJ whole genome shotgun (WGS) entry which is preliminary data.</text>
</comment>
<sequence length="227" mass="25077">MAADVNKHLDRAKRFLEKSRVEDAIQAYLAVLEEAPQHQEATQALGDLYARIDQADRAAVYYGMLFDLLSDPKDESKALAIYNRFLRSIPAQQAPERVARYAFLLQRQNRADEAVEQYNKAGELFVAAGRDEDALFCWERIAQLEPDNLARQVKLAEGAERLGRNALAARAFLRAGQLAAAKGSAADAVNLLGRAQKLAPQERSVALLYAQANLQNGNAVRAVAILE</sequence>
<evidence type="ECO:0000313" key="3">
    <source>
        <dbReference type="Proteomes" id="UP000567293"/>
    </source>
</evidence>
<accession>A0A7V8NM22</accession>
<dbReference type="SMART" id="SM00028">
    <property type="entry name" value="TPR"/>
    <property type="match status" value="3"/>
</dbReference>
<dbReference type="Gene3D" id="1.25.40.10">
    <property type="entry name" value="Tetratricopeptide repeat domain"/>
    <property type="match status" value="2"/>
</dbReference>